<reference evidence="2 3" key="1">
    <citation type="journal article" date="2020" name="IScience">
        <title>Genome Sequencing of the Endangered Kingdonia uniflora (Circaeasteraceae, Ranunculales) Reveals Potential Mechanisms of Evolutionary Specialization.</title>
        <authorList>
            <person name="Sun Y."/>
            <person name="Deng T."/>
            <person name="Zhang A."/>
            <person name="Moore M.J."/>
            <person name="Landis J.B."/>
            <person name="Lin N."/>
            <person name="Zhang H."/>
            <person name="Zhang X."/>
            <person name="Huang J."/>
            <person name="Zhang X."/>
            <person name="Sun H."/>
            <person name="Wang H."/>
        </authorList>
    </citation>
    <scope>NUCLEOTIDE SEQUENCE [LARGE SCALE GENOMIC DNA]</scope>
    <source>
        <strain evidence="2">TB1705</strain>
        <tissue evidence="2">Leaf</tissue>
    </source>
</reference>
<feature type="compositionally biased region" description="Basic residues" evidence="1">
    <location>
        <begin position="180"/>
        <end position="192"/>
    </location>
</feature>
<evidence type="ECO:0000256" key="1">
    <source>
        <dbReference type="SAM" id="MobiDB-lite"/>
    </source>
</evidence>
<proteinExistence type="predicted"/>
<evidence type="ECO:0000313" key="3">
    <source>
        <dbReference type="Proteomes" id="UP000541444"/>
    </source>
</evidence>
<organism evidence="2 3">
    <name type="scientific">Kingdonia uniflora</name>
    <dbReference type="NCBI Taxonomy" id="39325"/>
    <lineage>
        <taxon>Eukaryota</taxon>
        <taxon>Viridiplantae</taxon>
        <taxon>Streptophyta</taxon>
        <taxon>Embryophyta</taxon>
        <taxon>Tracheophyta</taxon>
        <taxon>Spermatophyta</taxon>
        <taxon>Magnoliopsida</taxon>
        <taxon>Ranunculales</taxon>
        <taxon>Circaeasteraceae</taxon>
        <taxon>Kingdonia</taxon>
    </lineage>
</organism>
<feature type="region of interest" description="Disordered" evidence="1">
    <location>
        <begin position="342"/>
        <end position="385"/>
    </location>
</feature>
<protein>
    <submittedName>
        <fullName evidence="2">Uncharacterized protein</fullName>
    </submittedName>
</protein>
<gene>
    <name evidence="2" type="ORF">GIB67_015943</name>
</gene>
<evidence type="ECO:0000313" key="2">
    <source>
        <dbReference type="EMBL" id="KAF6177068.1"/>
    </source>
</evidence>
<comment type="caution">
    <text evidence="2">The sequence shown here is derived from an EMBL/GenBank/DDBJ whole genome shotgun (WGS) entry which is preliminary data.</text>
</comment>
<accession>A0A7J7PDF2</accession>
<feature type="region of interest" description="Disordered" evidence="1">
    <location>
        <begin position="1"/>
        <end position="29"/>
    </location>
</feature>
<keyword evidence="3" id="KW-1185">Reference proteome</keyword>
<dbReference type="AlphaFoldDB" id="A0A7J7PDF2"/>
<name>A0A7J7PDF2_9MAGN</name>
<feature type="compositionally biased region" description="Basic and acidic residues" evidence="1">
    <location>
        <begin position="193"/>
        <end position="208"/>
    </location>
</feature>
<dbReference type="EMBL" id="JACGCM010000004">
    <property type="protein sequence ID" value="KAF6177068.1"/>
    <property type="molecule type" value="Genomic_DNA"/>
</dbReference>
<sequence length="396" mass="44210">MKFDKEVNEQVEEENQTQEGRAKKGTSNIKNYTSRCTGLGLHKMFAALPEGENGALRTTYFAPLLLIDPITTICSSIKFVKNYTILSPPEQGEKRLGKRHQIEVPVIGVPLVSAPTVVVPATGSSSSATEIGAVVVMVYSHLAEHVLYHFEMLHSLGSTSSLLLRKPCNASEKEVMRNNIGKRKKAKSRTKKGKEEWQKKAEEVDAPNKKKKVKGPKKEALTDEQFYHVPLIHLKALTLKIPKKGLANRVPRKRRTMVVAEVAKTYIVFFNQEKVIGEAYQASTDQTTPVSAKEQTLEVEKTKDKTSQSVYLQASEGQITVVSVKEQTIEVIQTKVVISNQEEDVSDASQTKESKEKVDQNKEEVFEGKDNDDGNFQNKLDPEQVIKQMAVDQTNV</sequence>
<feature type="region of interest" description="Disordered" evidence="1">
    <location>
        <begin position="179"/>
        <end position="217"/>
    </location>
</feature>
<feature type="compositionally biased region" description="Basic and acidic residues" evidence="1">
    <location>
        <begin position="350"/>
        <end position="372"/>
    </location>
</feature>
<dbReference type="Proteomes" id="UP000541444">
    <property type="component" value="Unassembled WGS sequence"/>
</dbReference>